<evidence type="ECO:0000256" key="7">
    <source>
        <dbReference type="ARBA" id="ARBA00023157"/>
    </source>
</evidence>
<accession>A0A0B2WKF4</accession>
<dbReference type="GO" id="GO:0046872">
    <property type="term" value="F:metal ion binding"/>
    <property type="evidence" value="ECO:0007669"/>
    <property type="project" value="UniProtKB-UniRule"/>
</dbReference>
<keyword evidence="4" id="KW-0964">Secreted</keyword>
<organism evidence="13 14">
    <name type="scientific">Metarhizium album (strain ARSEF 1941)</name>
    <dbReference type="NCBI Taxonomy" id="1081103"/>
    <lineage>
        <taxon>Eukaryota</taxon>
        <taxon>Fungi</taxon>
        <taxon>Dikarya</taxon>
        <taxon>Ascomycota</taxon>
        <taxon>Pezizomycotina</taxon>
        <taxon>Sordariomycetes</taxon>
        <taxon>Hypocreomycetidae</taxon>
        <taxon>Hypocreales</taxon>
        <taxon>Clavicipitaceae</taxon>
        <taxon>Metarhizium</taxon>
    </lineage>
</organism>
<evidence type="ECO:0000256" key="11">
    <source>
        <dbReference type="SAM" id="SignalP"/>
    </source>
</evidence>
<feature type="compositionally biased region" description="Gly residues" evidence="10">
    <location>
        <begin position="100"/>
        <end position="111"/>
    </location>
</feature>
<feature type="region of interest" description="Disordered" evidence="10">
    <location>
        <begin position="94"/>
        <end position="123"/>
    </location>
</feature>
<evidence type="ECO:0000256" key="1">
    <source>
        <dbReference type="ARBA" id="ARBA00004589"/>
    </source>
</evidence>
<keyword evidence="5" id="KW-0336">GPI-anchor</keyword>
<feature type="chain" id="PRO_5002079233" evidence="11">
    <location>
        <begin position="18"/>
        <end position="145"/>
    </location>
</feature>
<protein>
    <submittedName>
        <fullName evidence="13">Extracellular membrane protein, CFEM domain protein</fullName>
    </submittedName>
</protein>
<feature type="binding site" description="axial binding residue" evidence="9">
    <location>
        <position position="48"/>
    </location>
    <ligand>
        <name>heme</name>
        <dbReference type="ChEBI" id="CHEBI:30413"/>
    </ligand>
    <ligandPart>
        <name>Fe</name>
        <dbReference type="ChEBI" id="CHEBI:18248"/>
    </ligandPart>
</feature>
<keyword evidence="7 9" id="KW-1015">Disulfide bond</keyword>
<dbReference type="EMBL" id="AZHE01000014">
    <property type="protein sequence ID" value="KHN96541.1"/>
    <property type="molecule type" value="Genomic_DNA"/>
</dbReference>
<evidence type="ECO:0000256" key="2">
    <source>
        <dbReference type="ARBA" id="ARBA00004613"/>
    </source>
</evidence>
<evidence type="ECO:0000313" key="13">
    <source>
        <dbReference type="EMBL" id="KHN96541.1"/>
    </source>
</evidence>
<dbReference type="InterPro" id="IPR008427">
    <property type="entry name" value="Extracellular_membr_CFEM_dom"/>
</dbReference>
<comment type="similarity">
    <text evidence="3">Belongs to the RBT5 family.</text>
</comment>
<reference evidence="13 14" key="1">
    <citation type="journal article" date="2014" name="Proc. Natl. Acad. Sci. U.S.A.">
        <title>Trajectory and genomic determinants of fungal-pathogen speciation and host adaptation.</title>
        <authorList>
            <person name="Hu X."/>
            <person name="Xiao G."/>
            <person name="Zheng P."/>
            <person name="Shang Y."/>
            <person name="Su Y."/>
            <person name="Zhang X."/>
            <person name="Liu X."/>
            <person name="Zhan S."/>
            <person name="St Leger R.J."/>
            <person name="Wang C."/>
        </authorList>
    </citation>
    <scope>NUCLEOTIDE SEQUENCE [LARGE SCALE GENOMIC DNA]</scope>
    <source>
        <strain evidence="13 14">ARSEF 1941</strain>
    </source>
</reference>
<dbReference type="GO" id="GO:0098552">
    <property type="term" value="C:side of membrane"/>
    <property type="evidence" value="ECO:0007669"/>
    <property type="project" value="UniProtKB-KW"/>
</dbReference>
<evidence type="ECO:0000256" key="3">
    <source>
        <dbReference type="ARBA" id="ARBA00010031"/>
    </source>
</evidence>
<evidence type="ECO:0000256" key="6">
    <source>
        <dbReference type="ARBA" id="ARBA00022729"/>
    </source>
</evidence>
<comment type="subcellular location">
    <subcellularLocation>
        <location evidence="1">Membrane</location>
        <topology evidence="1">Lipid-anchor</topology>
        <topology evidence="1">GPI-anchor</topology>
    </subcellularLocation>
    <subcellularLocation>
        <location evidence="2">Secreted</location>
    </subcellularLocation>
</comment>
<keyword evidence="9" id="KW-0408">Iron</keyword>
<keyword evidence="5" id="KW-0472">Membrane</keyword>
<dbReference type="Proteomes" id="UP000030816">
    <property type="component" value="Unassembled WGS sequence"/>
</dbReference>
<keyword evidence="8" id="KW-0449">Lipoprotein</keyword>
<sequence length="145" mass="14913">MNLRAVCSLWLPALAAAFDLASLQDLLPACSLGCLANGAMRNHCSLLDLRCQCSKIESIIKTAAPCLEQVGCAVQNMKAATQAVQNACMTMSGSDQMKPPGGGGDGGGGGSSNFPTSENENSSRAAKRQVGWWAMVLVAAVGVLP</sequence>
<evidence type="ECO:0000256" key="5">
    <source>
        <dbReference type="ARBA" id="ARBA00022622"/>
    </source>
</evidence>
<dbReference type="GeneID" id="63739939"/>
<dbReference type="Pfam" id="PF05730">
    <property type="entry name" value="CFEM"/>
    <property type="match status" value="1"/>
</dbReference>
<keyword evidence="5" id="KW-0325">Glycoprotein</keyword>
<comment type="caution">
    <text evidence="13">The sequence shown here is derived from an EMBL/GenBank/DDBJ whole genome shotgun (WGS) entry which is preliminary data.</text>
</comment>
<evidence type="ECO:0000259" key="12">
    <source>
        <dbReference type="PROSITE" id="PS52012"/>
    </source>
</evidence>
<dbReference type="STRING" id="1081103.A0A0B2WKF4"/>
<proteinExistence type="inferred from homology"/>
<evidence type="ECO:0000313" key="14">
    <source>
        <dbReference type="Proteomes" id="UP000030816"/>
    </source>
</evidence>
<name>A0A0B2WKF4_METAS</name>
<keyword evidence="6 11" id="KW-0732">Signal</keyword>
<evidence type="ECO:0000256" key="9">
    <source>
        <dbReference type="PROSITE-ProRule" id="PRU01356"/>
    </source>
</evidence>
<dbReference type="AlphaFoldDB" id="A0A0B2WKF4"/>
<keyword evidence="14" id="KW-1185">Reference proteome</keyword>
<feature type="signal peptide" evidence="11">
    <location>
        <begin position="1"/>
        <end position="17"/>
    </location>
</feature>
<dbReference type="OrthoDB" id="3767534at2759"/>
<keyword evidence="9" id="KW-0479">Metal-binding</keyword>
<evidence type="ECO:0000256" key="4">
    <source>
        <dbReference type="ARBA" id="ARBA00022525"/>
    </source>
</evidence>
<dbReference type="GO" id="GO:0005576">
    <property type="term" value="C:extracellular region"/>
    <property type="evidence" value="ECO:0007669"/>
    <property type="project" value="UniProtKB-SubCell"/>
</dbReference>
<gene>
    <name evidence="13" type="ORF">MAM_05484</name>
</gene>
<feature type="disulfide bond" evidence="9">
    <location>
        <begin position="44"/>
        <end position="51"/>
    </location>
</feature>
<evidence type="ECO:0000256" key="8">
    <source>
        <dbReference type="ARBA" id="ARBA00023288"/>
    </source>
</evidence>
<dbReference type="PROSITE" id="PS52012">
    <property type="entry name" value="CFEM"/>
    <property type="match status" value="1"/>
</dbReference>
<feature type="domain" description="CFEM" evidence="12">
    <location>
        <begin position="1"/>
        <end position="113"/>
    </location>
</feature>
<keyword evidence="9" id="KW-0349">Heme</keyword>
<evidence type="ECO:0000256" key="10">
    <source>
        <dbReference type="SAM" id="MobiDB-lite"/>
    </source>
</evidence>
<comment type="caution">
    <text evidence="9">Lacks conserved residue(s) required for the propagation of feature annotation.</text>
</comment>
<feature type="compositionally biased region" description="Polar residues" evidence="10">
    <location>
        <begin position="112"/>
        <end position="123"/>
    </location>
</feature>
<dbReference type="HOGENOM" id="CLU_063084_4_3_1"/>
<dbReference type="RefSeq" id="XP_040677607.1">
    <property type="nucleotide sequence ID" value="XM_040824282.1"/>
</dbReference>